<dbReference type="SMART" id="SM00239">
    <property type="entry name" value="C2"/>
    <property type="match status" value="1"/>
</dbReference>
<dbReference type="InterPro" id="IPR000008">
    <property type="entry name" value="C2_dom"/>
</dbReference>
<evidence type="ECO:0000313" key="2">
    <source>
        <dbReference type="EMBL" id="CAI2184377.1"/>
    </source>
</evidence>
<keyword evidence="3" id="KW-1185">Reference proteome</keyword>
<evidence type="ECO:0000313" key="3">
    <source>
        <dbReference type="Proteomes" id="UP001153678"/>
    </source>
</evidence>
<dbReference type="OrthoDB" id="2413961at2759"/>
<dbReference type="InterPro" id="IPR035892">
    <property type="entry name" value="C2_domain_sf"/>
</dbReference>
<dbReference type="Proteomes" id="UP001153678">
    <property type="component" value="Unassembled WGS sequence"/>
</dbReference>
<feature type="domain" description="C2" evidence="1">
    <location>
        <begin position="988"/>
        <end position="1110"/>
    </location>
</feature>
<dbReference type="Gene3D" id="2.60.40.150">
    <property type="entry name" value="C2 domain"/>
    <property type="match status" value="1"/>
</dbReference>
<dbReference type="PROSITE" id="PS50004">
    <property type="entry name" value="C2"/>
    <property type="match status" value="1"/>
</dbReference>
<dbReference type="InterPro" id="IPR052455">
    <property type="entry name" value="Tricalbin_domain"/>
</dbReference>
<evidence type="ECO:0000259" key="1">
    <source>
        <dbReference type="PROSITE" id="PS50004"/>
    </source>
</evidence>
<feature type="non-terminal residue" evidence="2">
    <location>
        <position position="1"/>
    </location>
</feature>
<dbReference type="PANTHER" id="PTHR46980">
    <property type="entry name" value="TRICALBIN-1-RELATED"/>
    <property type="match status" value="1"/>
</dbReference>
<gene>
    <name evidence="2" type="ORF">FWILDA_LOCUS11548</name>
</gene>
<protein>
    <submittedName>
        <fullName evidence="2">10170_t:CDS:1</fullName>
    </submittedName>
</protein>
<dbReference type="Pfam" id="PF00168">
    <property type="entry name" value="C2"/>
    <property type="match status" value="1"/>
</dbReference>
<comment type="caution">
    <text evidence="2">The sequence shown here is derived from an EMBL/GenBank/DDBJ whole genome shotgun (WGS) entry which is preliminary data.</text>
</comment>
<organism evidence="2 3">
    <name type="scientific">Funneliformis geosporum</name>
    <dbReference type="NCBI Taxonomy" id="1117311"/>
    <lineage>
        <taxon>Eukaryota</taxon>
        <taxon>Fungi</taxon>
        <taxon>Fungi incertae sedis</taxon>
        <taxon>Mucoromycota</taxon>
        <taxon>Glomeromycotina</taxon>
        <taxon>Glomeromycetes</taxon>
        <taxon>Glomerales</taxon>
        <taxon>Glomeraceae</taxon>
        <taxon>Funneliformis</taxon>
    </lineage>
</organism>
<name>A0A9W4SZ33_9GLOM</name>
<accession>A0A9W4SZ33</accession>
<dbReference type="EMBL" id="CAMKVN010003315">
    <property type="protein sequence ID" value="CAI2184377.1"/>
    <property type="molecule type" value="Genomic_DNA"/>
</dbReference>
<dbReference type="PANTHER" id="PTHR46980:SF2">
    <property type="entry name" value="TRICALBIN-1-RELATED"/>
    <property type="match status" value="1"/>
</dbReference>
<proteinExistence type="predicted"/>
<dbReference type="Pfam" id="PF01823">
    <property type="entry name" value="MACPF"/>
    <property type="match status" value="1"/>
</dbReference>
<dbReference type="InterPro" id="IPR055854">
    <property type="entry name" value="DUF7431"/>
</dbReference>
<sequence length="1510" mass="175865">MAFSFNLPGKVLVKVCYPTSRPPNLVHLQLGENLSKIRKELEMRKFINDKLSFSQNIIEMSKVENSDEGTFRLNEIIVKNNEKYILYLIHSNLGEYMNEKHKLNYGRTITNDGIKTNGYKVFNMKGCKLYDLGTKEFRLDKVEFNSIETEDWLTKSLLLDINSKLQSFVNLGFSAGIVNRSKSKLETNSTYYYRNYGKFSMNINITEHLILTEEFLQRVNDAIKSKKPKNFIQIIEDYGHFIPTEVIFGGRIYFKDSSRSTEYSTGKENDVAINLSVPSNIDVGISRSTNHTIGILKDYRSNCLEFIGGKLGCLENFDELAWVKSLEDYNNWECIDFRNSINIFQLLSDELQRKIFVLLGKKVIYSKTETRKCTFESGIPAIFTLRDANISKTLQNKDADCNIFATVINEEETNNEFFNCQILWLQDDEPRLIIHCIQKKSRKCSFNLKISWMVIGYDINFDYLLSAGFNVQLKVLKSDFNSTTNQIMMSKALPIKCVPPCIGIPVLNRLDTSQNDYSLVIGHHFCNIKGRNDLFAFGYCLKNKCYVNLPSFTFYTLFSNAYESLPLKVRKRDFLLNRNPFVDIGELISQYQNPKYVSLYLSKDNNYNPMFLNHRCKRIELEYVKCSCNKTCSICNEKSTKISILENIACIFFNPCISKNSQSIILDNEWFDEEALHVPVKKFTADFNQAEIKPTTISKTTITIRHLRLLITYQRQDGCFEITDNVASLFNFSSKNELIQSFTAHVQKDDHVIALHVDVWSSALITALLKALLWTHRREWNTVYAKTETYLSETVTNLETEERLYSLANKFVINHFKISQWENEEQKRSLGISVITKKTIITHRTVGTRHVRRYMSYQKDTGCFELTDHMSESLGFSSAEEAKKDFETYFAIYAKALILDANVYSSAVMIWYMRYVLVDFRSEWAYKYKKTAMWISEQVKDDQVENEVLEAARNFVMKRFEVDGESILKDESFKVSLAFKKESVPQFVLNEIEAANDDDFIAAYQVIGLLRIRIKSARDLLKTSWFGTKPDPYVKILDTCYKEITRTRTNHDTLGPVWEEIHYVSIHGPGEKITFEIMDENLFISDKTLGSYVLDTAKLINRNEDGSFTTGDLVEEWFSLQIGKIFKGELNMEVQFFSTSFDLEESFIFNRETIDLKHLYILFSWRLTSGSFEFSDNLARFFNCKSEEELRNAFIKFTTTDVRLQKLSQSVLSTALVITYLRLLCWKHRKEWAKIIANSEEWLSLENDDIELEDKLYGACEKFITERFEIKGYDDEEQQNSLVSVKKRVIITRKLVTARTVRHVLKYQTQAGSIPLDDKTTEYFGFESTEEFKKELQTHFHSERVTKVHQDVWVTACTIWYLRYVAVDFRQDWVKVYDKASEYLRVQCNDDSKLEQEILESARNFIIKRHKVESSSIEDDHSFASAVENKQKAIDHEKTEEKRRQLIAKNKRKVSYIEEKHSVDVGSVKRFLSHCNEDGSFIFSEDVVKLLNFEDSKSFETSIQSHFVSE</sequence>
<reference evidence="2" key="1">
    <citation type="submission" date="2022-08" db="EMBL/GenBank/DDBJ databases">
        <authorList>
            <person name="Kallberg Y."/>
            <person name="Tangrot J."/>
            <person name="Rosling A."/>
        </authorList>
    </citation>
    <scope>NUCLEOTIDE SEQUENCE</scope>
    <source>
        <strain evidence="2">Wild A</strain>
    </source>
</reference>
<dbReference type="Pfam" id="PF24209">
    <property type="entry name" value="DUF7431"/>
    <property type="match status" value="1"/>
</dbReference>
<dbReference type="SUPFAM" id="SSF49562">
    <property type="entry name" value="C2 domain (Calcium/lipid-binding domain, CaLB)"/>
    <property type="match status" value="1"/>
</dbReference>
<dbReference type="InterPro" id="IPR020864">
    <property type="entry name" value="MACPF"/>
</dbReference>